<accession>A0A1X7TYJ0</accession>
<comment type="catalytic activity">
    <reaction evidence="7">
        <text>(6S)-5,6,7,8-tetrahydrofolyl-(gamma-L-Glu)(n) + (n-1) H2O = (6S)-5,6,7,8-tetrahydrofolate + (n-1) L-glutamate</text>
        <dbReference type="Rhea" id="RHEA:56784"/>
        <dbReference type="Rhea" id="RHEA-COMP:14738"/>
        <dbReference type="ChEBI" id="CHEBI:15377"/>
        <dbReference type="ChEBI" id="CHEBI:29985"/>
        <dbReference type="ChEBI" id="CHEBI:57453"/>
        <dbReference type="ChEBI" id="CHEBI:141005"/>
        <dbReference type="EC" id="3.4.19.9"/>
    </reaction>
</comment>
<evidence type="ECO:0000313" key="10">
    <source>
        <dbReference type="Proteomes" id="UP000007879"/>
    </source>
</evidence>
<evidence type="ECO:0000256" key="2">
    <source>
        <dbReference type="ARBA" id="ARBA00011083"/>
    </source>
</evidence>
<dbReference type="InParanoid" id="A0A1X7TYJ0"/>
<comment type="subcellular location">
    <subcellularLocation>
        <location evidence="1">Secreted</location>
        <location evidence="1">Extracellular space</location>
    </subcellularLocation>
</comment>
<reference evidence="10" key="1">
    <citation type="journal article" date="2010" name="Nature">
        <title>The Amphimedon queenslandica genome and the evolution of animal complexity.</title>
        <authorList>
            <person name="Srivastava M."/>
            <person name="Simakov O."/>
            <person name="Chapman J."/>
            <person name="Fahey B."/>
            <person name="Gauthier M.E."/>
            <person name="Mitros T."/>
            <person name="Richards G.S."/>
            <person name="Conaco C."/>
            <person name="Dacre M."/>
            <person name="Hellsten U."/>
            <person name="Larroux C."/>
            <person name="Putnam N.H."/>
            <person name="Stanke M."/>
            <person name="Adamska M."/>
            <person name="Darling A."/>
            <person name="Degnan S.M."/>
            <person name="Oakley T.H."/>
            <person name="Plachetzki D.C."/>
            <person name="Zhai Y."/>
            <person name="Adamski M."/>
            <person name="Calcino A."/>
            <person name="Cummins S.F."/>
            <person name="Goodstein D.M."/>
            <person name="Harris C."/>
            <person name="Jackson D.J."/>
            <person name="Leys S.P."/>
            <person name="Shu S."/>
            <person name="Woodcroft B.J."/>
            <person name="Vervoort M."/>
            <person name="Kosik K.S."/>
            <person name="Manning G."/>
            <person name="Degnan B.M."/>
            <person name="Rokhsar D.S."/>
        </authorList>
    </citation>
    <scope>NUCLEOTIDE SEQUENCE [LARGE SCALE GENOMIC DNA]</scope>
</reference>
<evidence type="ECO:0000256" key="4">
    <source>
        <dbReference type="ARBA" id="ARBA00022729"/>
    </source>
</evidence>
<feature type="active site" evidence="7">
    <location>
        <position position="231"/>
    </location>
</feature>
<dbReference type="GO" id="GO:0005773">
    <property type="term" value="C:vacuole"/>
    <property type="evidence" value="ECO:0007669"/>
    <property type="project" value="TreeGrafter"/>
</dbReference>
<dbReference type="GO" id="GO:0034722">
    <property type="term" value="F:gamma-glutamyl-peptidase activity"/>
    <property type="evidence" value="ECO:0007669"/>
    <property type="project" value="UniProtKB-UniRule"/>
</dbReference>
<dbReference type="Proteomes" id="UP000007879">
    <property type="component" value="Unassembled WGS sequence"/>
</dbReference>
<protein>
    <recommendedName>
        <fullName evidence="7">folate gamma-glutamyl hydrolase</fullName>
        <ecNumber evidence="7">3.4.19.9</ecNumber>
    </recommendedName>
</protein>
<gene>
    <name evidence="9" type="primary">100636296</name>
</gene>
<dbReference type="Gene3D" id="3.40.50.880">
    <property type="match status" value="1"/>
</dbReference>
<evidence type="ECO:0000256" key="6">
    <source>
        <dbReference type="PIRSR" id="PIRSR615527-1"/>
    </source>
</evidence>
<dbReference type="InterPro" id="IPR015527">
    <property type="entry name" value="Pept_C26_g-glut_hydrolase"/>
</dbReference>
<dbReference type="PANTHER" id="PTHR11315:SF0">
    <property type="entry name" value="FOLATE GAMMA-GLUTAMYL HYDROLASE"/>
    <property type="match status" value="1"/>
</dbReference>
<dbReference type="EnsemblMetazoa" id="XM_020001449.1">
    <property type="protein sequence ID" value="XP_019857008.1"/>
    <property type="gene ID" value="LOC100636296"/>
</dbReference>
<feature type="chain" id="PRO_5010876650" description="folate gamma-glutamyl hydrolase" evidence="8">
    <location>
        <begin position="21"/>
        <end position="305"/>
    </location>
</feature>
<dbReference type="KEGG" id="aqu:100636296"/>
<evidence type="ECO:0000256" key="3">
    <source>
        <dbReference type="ARBA" id="ARBA00022525"/>
    </source>
</evidence>
<evidence type="ECO:0000256" key="5">
    <source>
        <dbReference type="ARBA" id="ARBA00022801"/>
    </source>
</evidence>
<dbReference type="FunFam" id="3.40.50.880:FF:000024">
    <property type="entry name" value="Folate gamma-glutamyl hydrolase"/>
    <property type="match status" value="1"/>
</dbReference>
<keyword evidence="3" id="KW-0964">Secreted</keyword>
<keyword evidence="10" id="KW-1185">Reference proteome</keyword>
<sequence length="305" mass="34233">MVKLITALFFLLLIVTNSFSLNLRPIIGIVSETTTEDHSYIAASYVKYIESAGARVVPIINNITQDELKDLFGSINGVLFPGGGSSLVESAYLEVAKTIFELAKQANDEGDYFPLWGTCLGFQLLCVLQSGTNHILSSFDSEDYSIPLNFTDAANASRLFSMYTPEGMGWLSSEPITMNNHQYGVSPDSFKSMSSLTEFYTILSTNFDRKGSEFISSIEAIHYPFYGVQWHPEKNTFEWTTAESINHSYHAVSIAQTAANFLVSEARKSDHHFTSEEKEMDSLIYNYEPTYTGKVSHSFEQEYEF</sequence>
<evidence type="ECO:0000313" key="9">
    <source>
        <dbReference type="EnsemblMetazoa" id="Aqu2.1.20482_001"/>
    </source>
</evidence>
<name>A0A1X7TYJ0_AMPQE</name>
<dbReference type="Pfam" id="PF07722">
    <property type="entry name" value="Peptidase_C26"/>
    <property type="match status" value="1"/>
</dbReference>
<dbReference type="PROSITE" id="PS51273">
    <property type="entry name" value="GATASE_TYPE_1"/>
    <property type="match status" value="1"/>
</dbReference>
<evidence type="ECO:0000256" key="7">
    <source>
        <dbReference type="PROSITE-ProRule" id="PRU00607"/>
    </source>
</evidence>
<dbReference type="SUPFAM" id="SSF52317">
    <property type="entry name" value="Class I glutamine amidotransferase-like"/>
    <property type="match status" value="1"/>
</dbReference>
<dbReference type="PANTHER" id="PTHR11315">
    <property type="entry name" value="PROTEASE FAMILY C26 GAMMA-GLUTAMYL HYDROLASE"/>
    <property type="match status" value="1"/>
</dbReference>
<dbReference type="OrthoDB" id="64220at2759"/>
<reference evidence="9" key="2">
    <citation type="submission" date="2017-05" db="UniProtKB">
        <authorList>
            <consortium name="EnsemblMetazoa"/>
        </authorList>
    </citation>
    <scope>IDENTIFICATION</scope>
</reference>
<dbReference type="PROSITE" id="PS51275">
    <property type="entry name" value="PEPTIDASE_C26_GGH"/>
    <property type="match status" value="1"/>
</dbReference>
<dbReference type="AlphaFoldDB" id="A0A1X7TYJ0"/>
<dbReference type="EC" id="3.4.19.9" evidence="7"/>
<feature type="active site" description="Proton donor" evidence="6">
    <location>
        <position position="231"/>
    </location>
</feature>
<keyword evidence="4 8" id="KW-0732">Signal</keyword>
<evidence type="ECO:0000256" key="8">
    <source>
        <dbReference type="SAM" id="SignalP"/>
    </source>
</evidence>
<dbReference type="GO" id="GO:0046900">
    <property type="term" value="P:tetrahydrofolylpolyglutamate metabolic process"/>
    <property type="evidence" value="ECO:0007669"/>
    <property type="project" value="TreeGrafter"/>
</dbReference>
<organism evidence="9">
    <name type="scientific">Amphimedon queenslandica</name>
    <name type="common">Sponge</name>
    <dbReference type="NCBI Taxonomy" id="400682"/>
    <lineage>
        <taxon>Eukaryota</taxon>
        <taxon>Metazoa</taxon>
        <taxon>Porifera</taxon>
        <taxon>Demospongiae</taxon>
        <taxon>Heteroscleromorpha</taxon>
        <taxon>Haplosclerida</taxon>
        <taxon>Niphatidae</taxon>
        <taxon>Amphimedon</taxon>
    </lineage>
</organism>
<feature type="signal peptide" evidence="8">
    <location>
        <begin position="1"/>
        <end position="20"/>
    </location>
</feature>
<comment type="similarity">
    <text evidence="2">Belongs to the peptidase C26 family.</text>
</comment>
<dbReference type="InterPro" id="IPR011697">
    <property type="entry name" value="Peptidase_C26"/>
</dbReference>
<dbReference type="GO" id="GO:0005576">
    <property type="term" value="C:extracellular region"/>
    <property type="evidence" value="ECO:0007669"/>
    <property type="project" value="UniProtKB-SubCell"/>
</dbReference>
<dbReference type="EnsemblMetazoa" id="Aqu2.1.20482_001">
    <property type="protein sequence ID" value="Aqu2.1.20482_001"/>
    <property type="gene ID" value="Aqu2.1.20482"/>
</dbReference>
<dbReference type="InterPro" id="IPR029062">
    <property type="entry name" value="Class_I_gatase-like"/>
</dbReference>
<proteinExistence type="inferred from homology"/>
<dbReference type="STRING" id="400682.A0A1X7TYJ0"/>
<keyword evidence="5 7" id="KW-0378">Hydrolase</keyword>
<evidence type="ECO:0000256" key="1">
    <source>
        <dbReference type="ARBA" id="ARBA00004239"/>
    </source>
</evidence>
<feature type="active site" description="Nucleophile" evidence="6 7">
    <location>
        <position position="119"/>
    </location>
</feature>